<dbReference type="Pfam" id="PF03822">
    <property type="entry name" value="NAF"/>
    <property type="match status" value="1"/>
</dbReference>
<evidence type="ECO:0000259" key="15">
    <source>
        <dbReference type="PROSITE" id="PS50816"/>
    </source>
</evidence>
<dbReference type="InterPro" id="IPR018451">
    <property type="entry name" value="NAF/FISL_domain"/>
</dbReference>
<gene>
    <name evidence="16" type="primary">CIPK12</name>
    <name evidence="16" type="ORF">AXF42_Ash007203</name>
</gene>
<dbReference type="InterPro" id="IPR000719">
    <property type="entry name" value="Prot_kinase_dom"/>
</dbReference>
<evidence type="ECO:0000256" key="1">
    <source>
        <dbReference type="ARBA" id="ARBA00006234"/>
    </source>
</evidence>
<evidence type="ECO:0000256" key="3">
    <source>
        <dbReference type="ARBA" id="ARBA00022527"/>
    </source>
</evidence>
<evidence type="ECO:0000256" key="13">
    <source>
        <dbReference type="SAM" id="MobiDB-lite"/>
    </source>
</evidence>
<evidence type="ECO:0000256" key="10">
    <source>
        <dbReference type="ARBA" id="ARBA00048679"/>
    </source>
</evidence>
<dbReference type="FunFam" id="1.10.510.10:FF:000653">
    <property type="entry name" value="Non-specific serine/threonine protein kinase"/>
    <property type="match status" value="1"/>
</dbReference>
<evidence type="ECO:0000256" key="4">
    <source>
        <dbReference type="ARBA" id="ARBA00022679"/>
    </source>
</evidence>
<evidence type="ECO:0000256" key="6">
    <source>
        <dbReference type="ARBA" id="ARBA00022777"/>
    </source>
</evidence>
<dbReference type="OrthoDB" id="193931at2759"/>
<dbReference type="InterPro" id="IPR008271">
    <property type="entry name" value="Ser/Thr_kinase_AS"/>
</dbReference>
<dbReference type="FunFam" id="3.30.310.80:FF:000005">
    <property type="entry name" value="Non-specific serine/threonine protein kinase"/>
    <property type="match status" value="1"/>
</dbReference>
<dbReference type="Gene3D" id="1.10.510.10">
    <property type="entry name" value="Transferase(Phosphotransferase) domain 1"/>
    <property type="match status" value="1"/>
</dbReference>
<feature type="domain" description="NAF" evidence="15">
    <location>
        <begin position="337"/>
        <end position="361"/>
    </location>
</feature>
<evidence type="ECO:0000313" key="17">
    <source>
        <dbReference type="Proteomes" id="UP000236161"/>
    </source>
</evidence>
<dbReference type="EC" id="2.7.11.1" evidence="2"/>
<dbReference type="PROSITE" id="PS50011">
    <property type="entry name" value="PROTEIN_KINASE_DOM"/>
    <property type="match status" value="1"/>
</dbReference>
<dbReference type="Pfam" id="PF00069">
    <property type="entry name" value="Pkinase"/>
    <property type="match status" value="1"/>
</dbReference>
<dbReference type="AlphaFoldDB" id="A0A2I0B9H1"/>
<reference evidence="16 17" key="1">
    <citation type="journal article" date="2017" name="Nature">
        <title>The Apostasia genome and the evolution of orchids.</title>
        <authorList>
            <person name="Zhang G.Q."/>
            <person name="Liu K.W."/>
            <person name="Li Z."/>
            <person name="Lohaus R."/>
            <person name="Hsiao Y.Y."/>
            <person name="Niu S.C."/>
            <person name="Wang J.Y."/>
            <person name="Lin Y.C."/>
            <person name="Xu Q."/>
            <person name="Chen L.J."/>
            <person name="Yoshida K."/>
            <person name="Fujiwara S."/>
            <person name="Wang Z.W."/>
            <person name="Zhang Y.Q."/>
            <person name="Mitsuda N."/>
            <person name="Wang M."/>
            <person name="Liu G.H."/>
            <person name="Pecoraro L."/>
            <person name="Huang H.X."/>
            <person name="Xiao X.J."/>
            <person name="Lin M."/>
            <person name="Wu X.Y."/>
            <person name="Wu W.L."/>
            <person name="Chen Y.Y."/>
            <person name="Chang S.B."/>
            <person name="Sakamoto S."/>
            <person name="Ohme-Takagi M."/>
            <person name="Yagi M."/>
            <person name="Zeng S.J."/>
            <person name="Shen C.Y."/>
            <person name="Yeh C.M."/>
            <person name="Luo Y.B."/>
            <person name="Tsai W.C."/>
            <person name="Van de Peer Y."/>
            <person name="Liu Z.J."/>
        </authorList>
    </citation>
    <scope>NUCLEOTIDE SEQUENCE [LARGE SCALE GENOMIC DNA]</scope>
    <source>
        <strain evidence="17">cv. Shenzhen</strain>
        <tissue evidence="16">Stem</tissue>
    </source>
</reference>
<name>A0A2I0B9H1_9ASPA</name>
<dbReference type="CDD" id="cd14663">
    <property type="entry name" value="STKc_SnRK3"/>
    <property type="match status" value="1"/>
</dbReference>
<organism evidence="16 17">
    <name type="scientific">Apostasia shenzhenica</name>
    <dbReference type="NCBI Taxonomy" id="1088818"/>
    <lineage>
        <taxon>Eukaryota</taxon>
        <taxon>Viridiplantae</taxon>
        <taxon>Streptophyta</taxon>
        <taxon>Embryophyta</taxon>
        <taxon>Tracheophyta</taxon>
        <taxon>Spermatophyta</taxon>
        <taxon>Magnoliopsida</taxon>
        <taxon>Liliopsida</taxon>
        <taxon>Asparagales</taxon>
        <taxon>Orchidaceae</taxon>
        <taxon>Apostasioideae</taxon>
        <taxon>Apostasia</taxon>
    </lineage>
</organism>
<accession>A0A2I0B9H1</accession>
<proteinExistence type="inferred from homology"/>
<keyword evidence="4" id="KW-0808">Transferase</keyword>
<dbReference type="PROSITE" id="PS50816">
    <property type="entry name" value="NAF"/>
    <property type="match status" value="1"/>
</dbReference>
<evidence type="ECO:0000313" key="16">
    <source>
        <dbReference type="EMBL" id="PKA64458.1"/>
    </source>
</evidence>
<dbReference type="FunFam" id="3.30.200.20:FF:000096">
    <property type="entry name" value="Non-specific serine/threonine protein kinase"/>
    <property type="match status" value="1"/>
</dbReference>
<dbReference type="CDD" id="cd12195">
    <property type="entry name" value="CIPK_C"/>
    <property type="match status" value="1"/>
</dbReference>
<dbReference type="PANTHER" id="PTHR43895:SF140">
    <property type="entry name" value="CBL-INTERACTING SERINE_THREONINE-PROTEIN KINASE 12"/>
    <property type="match status" value="1"/>
</dbReference>
<feature type="domain" description="Protein kinase" evidence="14">
    <location>
        <begin position="26"/>
        <end position="280"/>
    </location>
</feature>
<evidence type="ECO:0000256" key="11">
    <source>
        <dbReference type="PROSITE-ProRule" id="PRU10141"/>
    </source>
</evidence>
<keyword evidence="3 12" id="KW-0723">Serine/threonine-protein kinase</keyword>
<dbReference type="GO" id="GO:0004674">
    <property type="term" value="F:protein serine/threonine kinase activity"/>
    <property type="evidence" value="ECO:0007669"/>
    <property type="project" value="UniProtKB-KW"/>
</dbReference>
<dbReference type="PROSITE" id="PS00108">
    <property type="entry name" value="PROTEIN_KINASE_ST"/>
    <property type="match status" value="1"/>
</dbReference>
<comment type="similarity">
    <text evidence="1">Belongs to the protein kinase superfamily. CAMK Ser/Thr protein kinase family. SNF1 subfamily.</text>
</comment>
<dbReference type="Gene3D" id="3.30.310.80">
    <property type="entry name" value="Kinase associated domain 1, KA1"/>
    <property type="match status" value="1"/>
</dbReference>
<dbReference type="PANTHER" id="PTHR43895">
    <property type="entry name" value="CALCIUM/CALMODULIN-DEPENDENT PROTEIN KINASE KINASE-RELATED"/>
    <property type="match status" value="1"/>
</dbReference>
<dbReference type="GO" id="GO:0007165">
    <property type="term" value="P:signal transduction"/>
    <property type="evidence" value="ECO:0007669"/>
    <property type="project" value="InterPro"/>
</dbReference>
<dbReference type="Proteomes" id="UP000236161">
    <property type="component" value="Unassembled WGS sequence"/>
</dbReference>
<feature type="binding site" evidence="11">
    <location>
        <position position="55"/>
    </location>
    <ligand>
        <name>ATP</name>
        <dbReference type="ChEBI" id="CHEBI:30616"/>
    </ligand>
</feature>
<sequence>MAETGPQTSPPAKSQEYRKVLLLGRYEIGKLLGHGNFAKVYLARSAHSGECVAIKVLDKEKILKGGLVAHIKREIAILRRVRHPNIVQLFEVMATKAKIYFVMEYVRGGELFNKVAKGRLREDTARRYFQQLISAVAFCHNRGVFHRDLKPENLLLDENGDLKVSDFGLSAVSDQIRQDGLFHTFCGTPAYVAPEVLAQKGYDAAKADIWSCGVILFVLMAGYLPFHDPNIMSMYRKIYKGDFRCPKWFSTDLTRLLSRLLDTNPSTRITIPEIMGNRWFKKGFRHVRFYFENDRFYSLDDIDKPPSPPPAEAPESESESESTISASASQRKGLGLPRPASLNAFDIISFSPGFDLSGLFDETGEEARFISGEPVSKIVSKLEEIAKLVSFTVRKKDYLVSLEGTKEGEKGPLKVAAEIFELTPSLVMVEVKKKGGDRGEYEEFCRSQLKPNLQNFMYGQDSPVALTSGVASDTE</sequence>
<evidence type="ECO:0000259" key="14">
    <source>
        <dbReference type="PROSITE" id="PS50011"/>
    </source>
</evidence>
<dbReference type="STRING" id="1088818.A0A2I0B9H1"/>
<evidence type="ECO:0000256" key="5">
    <source>
        <dbReference type="ARBA" id="ARBA00022741"/>
    </source>
</evidence>
<dbReference type="InterPro" id="IPR011009">
    <property type="entry name" value="Kinase-like_dom_sf"/>
</dbReference>
<keyword evidence="17" id="KW-1185">Reference proteome</keyword>
<dbReference type="PROSITE" id="PS00107">
    <property type="entry name" value="PROTEIN_KINASE_ATP"/>
    <property type="match status" value="1"/>
</dbReference>
<comment type="catalytic activity">
    <reaction evidence="10">
        <text>L-seryl-[protein] + ATP = O-phospho-L-seryl-[protein] + ADP + H(+)</text>
        <dbReference type="Rhea" id="RHEA:17989"/>
        <dbReference type="Rhea" id="RHEA-COMP:9863"/>
        <dbReference type="Rhea" id="RHEA-COMP:11604"/>
        <dbReference type="ChEBI" id="CHEBI:15378"/>
        <dbReference type="ChEBI" id="CHEBI:29999"/>
        <dbReference type="ChEBI" id="CHEBI:30616"/>
        <dbReference type="ChEBI" id="CHEBI:83421"/>
        <dbReference type="ChEBI" id="CHEBI:456216"/>
        <dbReference type="EC" id="2.7.11.1"/>
    </reaction>
</comment>
<keyword evidence="8" id="KW-0464">Manganese</keyword>
<keyword evidence="5 11" id="KW-0547">Nucleotide-binding</keyword>
<dbReference type="SUPFAM" id="SSF56112">
    <property type="entry name" value="Protein kinase-like (PK-like)"/>
    <property type="match status" value="1"/>
</dbReference>
<evidence type="ECO:0000256" key="8">
    <source>
        <dbReference type="ARBA" id="ARBA00023211"/>
    </source>
</evidence>
<dbReference type="GO" id="GO:0106310">
    <property type="term" value="F:protein serine kinase activity"/>
    <property type="evidence" value="ECO:0007669"/>
    <property type="project" value="RHEA"/>
</dbReference>
<evidence type="ECO:0000256" key="7">
    <source>
        <dbReference type="ARBA" id="ARBA00022840"/>
    </source>
</evidence>
<keyword evidence="6 16" id="KW-0418">Kinase</keyword>
<dbReference type="GO" id="GO:0005524">
    <property type="term" value="F:ATP binding"/>
    <property type="evidence" value="ECO:0007669"/>
    <property type="project" value="UniProtKB-UniRule"/>
</dbReference>
<dbReference type="InterPro" id="IPR017441">
    <property type="entry name" value="Protein_kinase_ATP_BS"/>
</dbReference>
<dbReference type="InterPro" id="IPR004041">
    <property type="entry name" value="NAF_dom"/>
</dbReference>
<evidence type="ECO:0000256" key="9">
    <source>
        <dbReference type="ARBA" id="ARBA00047899"/>
    </source>
</evidence>
<comment type="catalytic activity">
    <reaction evidence="9">
        <text>L-threonyl-[protein] + ATP = O-phospho-L-threonyl-[protein] + ADP + H(+)</text>
        <dbReference type="Rhea" id="RHEA:46608"/>
        <dbReference type="Rhea" id="RHEA-COMP:11060"/>
        <dbReference type="Rhea" id="RHEA-COMP:11605"/>
        <dbReference type="ChEBI" id="CHEBI:15378"/>
        <dbReference type="ChEBI" id="CHEBI:30013"/>
        <dbReference type="ChEBI" id="CHEBI:30616"/>
        <dbReference type="ChEBI" id="CHEBI:61977"/>
        <dbReference type="ChEBI" id="CHEBI:456216"/>
        <dbReference type="EC" id="2.7.11.1"/>
    </reaction>
</comment>
<feature type="region of interest" description="Disordered" evidence="13">
    <location>
        <begin position="301"/>
        <end position="335"/>
    </location>
</feature>
<evidence type="ECO:0000256" key="2">
    <source>
        <dbReference type="ARBA" id="ARBA00012513"/>
    </source>
</evidence>
<protein>
    <recommendedName>
        <fullName evidence="2">non-specific serine/threonine protein kinase</fullName>
        <ecNumber evidence="2">2.7.11.1</ecNumber>
    </recommendedName>
</protein>
<evidence type="ECO:0000256" key="12">
    <source>
        <dbReference type="RuleBase" id="RU000304"/>
    </source>
</evidence>
<keyword evidence="7 11" id="KW-0067">ATP-binding</keyword>
<dbReference type="SMART" id="SM00220">
    <property type="entry name" value="S_TKc"/>
    <property type="match status" value="1"/>
</dbReference>
<dbReference type="EMBL" id="KZ451903">
    <property type="protein sequence ID" value="PKA64458.1"/>
    <property type="molecule type" value="Genomic_DNA"/>
</dbReference>